<accession>A0A2M4CAD9</accession>
<reference evidence="2" key="1">
    <citation type="submission" date="2018-01" db="EMBL/GenBank/DDBJ databases">
        <title>An insight into the sialome of Amazonian anophelines.</title>
        <authorList>
            <person name="Ribeiro J.M."/>
            <person name="Scarpassa V."/>
            <person name="Calvo E."/>
        </authorList>
    </citation>
    <scope>NUCLEOTIDE SEQUENCE</scope>
    <source>
        <tissue evidence="2">Salivary glands</tissue>
    </source>
</reference>
<dbReference type="AlphaFoldDB" id="A0A2M4CAD9"/>
<protein>
    <submittedName>
        <fullName evidence="2">Putative secreted protein</fullName>
    </submittedName>
</protein>
<evidence type="ECO:0000313" key="2">
    <source>
        <dbReference type="EMBL" id="MBW62287.1"/>
    </source>
</evidence>
<feature type="chain" id="PRO_5014824497" evidence="1">
    <location>
        <begin position="35"/>
        <end position="86"/>
    </location>
</feature>
<evidence type="ECO:0000256" key="1">
    <source>
        <dbReference type="SAM" id="SignalP"/>
    </source>
</evidence>
<keyword evidence="1" id="KW-0732">Signal</keyword>
<dbReference type="EMBL" id="GGFJ01013146">
    <property type="protein sequence ID" value="MBW62287.1"/>
    <property type="molecule type" value="Transcribed_RNA"/>
</dbReference>
<proteinExistence type="predicted"/>
<organism evidence="2">
    <name type="scientific">Anopheles marajoara</name>
    <dbReference type="NCBI Taxonomy" id="58244"/>
    <lineage>
        <taxon>Eukaryota</taxon>
        <taxon>Metazoa</taxon>
        <taxon>Ecdysozoa</taxon>
        <taxon>Arthropoda</taxon>
        <taxon>Hexapoda</taxon>
        <taxon>Insecta</taxon>
        <taxon>Pterygota</taxon>
        <taxon>Neoptera</taxon>
        <taxon>Endopterygota</taxon>
        <taxon>Diptera</taxon>
        <taxon>Nematocera</taxon>
        <taxon>Culicoidea</taxon>
        <taxon>Culicidae</taxon>
        <taxon>Anophelinae</taxon>
        <taxon>Anopheles</taxon>
    </lineage>
</organism>
<feature type="signal peptide" evidence="1">
    <location>
        <begin position="1"/>
        <end position="34"/>
    </location>
</feature>
<name>A0A2M4CAD9_9DIPT</name>
<sequence>MWCTCPGAGFGIPRFSLFTFFALAVDCFVRVSRGETCESVLFVYSDDAECRARRISLTNLSNEMSLKSAVKGTERTPSVGWTVGVG</sequence>